<dbReference type="AlphaFoldDB" id="A0A6C0F7M0"/>
<evidence type="ECO:0000313" key="1">
    <source>
        <dbReference type="EMBL" id="QHT37678.1"/>
    </source>
</evidence>
<organism evidence="1">
    <name type="scientific">viral metagenome</name>
    <dbReference type="NCBI Taxonomy" id="1070528"/>
    <lineage>
        <taxon>unclassified sequences</taxon>
        <taxon>metagenomes</taxon>
        <taxon>organismal metagenomes</taxon>
    </lineage>
</organism>
<dbReference type="InterPro" id="IPR036412">
    <property type="entry name" value="HAD-like_sf"/>
</dbReference>
<protein>
    <submittedName>
        <fullName evidence="1">Uncharacterized protein</fullName>
    </submittedName>
</protein>
<dbReference type="EMBL" id="MN738804">
    <property type="protein sequence ID" value="QHT37678.1"/>
    <property type="molecule type" value="Genomic_DNA"/>
</dbReference>
<sequence length="259" mass="31612">MKVVVFDLDDTIGHFVQLSGLDWFLTKLYGKVVTREHFNEILDLYPKIFRPRIFKIMEFLKNEKKRRKDVKVMIYTNNTGCKIWVHRIKSYIEKKINYKLFDRVICGWKYDGRIIEPNRTGWYKKYKDLLRCGHLTKKDEILFLDDQYHQDMFHPKVTYLQLKPYFYNYPHKQMFMTYKSIVNLSKKQEFLFNKKIQVIGKRTCVKSVNLKVFKKIGYKIEKDVKDFLHIKKKTTIIRKTQKRKKKTKRTKTKKTIKKI</sequence>
<proteinExistence type="predicted"/>
<reference evidence="1" key="1">
    <citation type="journal article" date="2020" name="Nature">
        <title>Giant virus diversity and host interactions through global metagenomics.</title>
        <authorList>
            <person name="Schulz F."/>
            <person name="Roux S."/>
            <person name="Paez-Espino D."/>
            <person name="Jungbluth S."/>
            <person name="Walsh D.A."/>
            <person name="Denef V.J."/>
            <person name="McMahon K.D."/>
            <person name="Konstantinidis K.T."/>
            <person name="Eloe-Fadrosh E.A."/>
            <person name="Kyrpides N.C."/>
            <person name="Woyke T."/>
        </authorList>
    </citation>
    <scope>NUCLEOTIDE SEQUENCE</scope>
    <source>
        <strain evidence="1">GVMAG-S-ERX555997-44</strain>
    </source>
</reference>
<accession>A0A6C0F7M0</accession>
<dbReference type="SUPFAM" id="SSF56784">
    <property type="entry name" value="HAD-like"/>
    <property type="match status" value="1"/>
</dbReference>
<name>A0A6C0F7M0_9ZZZZ</name>